<dbReference type="WBParaSite" id="nRc.2.0.1.t15220-RA">
    <property type="protein sequence ID" value="nRc.2.0.1.t15220-RA"/>
    <property type="gene ID" value="nRc.2.0.1.g15220"/>
</dbReference>
<sequence length="99" mass="11943">MFRTSKMMHESSANFQKSYTVETRSTGKPKPRFEKLLFEYNARSFVVEFFTPRRKLIDGMRRGFFLFNIILQIRSGRVVTIFRKNLDKMHHESMNMLQK</sequence>
<evidence type="ECO:0000313" key="3">
    <source>
        <dbReference type="WBParaSite" id="nRc.2.0.1.t15220-RA"/>
    </source>
</evidence>
<accession>A0A915IN34</accession>
<keyword evidence="2" id="KW-1185">Reference proteome</keyword>
<evidence type="ECO:0000256" key="1">
    <source>
        <dbReference type="SAM" id="MobiDB-lite"/>
    </source>
</evidence>
<dbReference type="AlphaFoldDB" id="A0A915IN34"/>
<feature type="region of interest" description="Disordered" evidence="1">
    <location>
        <begin position="1"/>
        <end position="28"/>
    </location>
</feature>
<evidence type="ECO:0000313" key="2">
    <source>
        <dbReference type="Proteomes" id="UP000887565"/>
    </source>
</evidence>
<name>A0A915IN34_ROMCU</name>
<protein>
    <submittedName>
        <fullName evidence="3">Uncharacterized protein</fullName>
    </submittedName>
</protein>
<feature type="compositionally biased region" description="Polar residues" evidence="1">
    <location>
        <begin position="11"/>
        <end position="26"/>
    </location>
</feature>
<proteinExistence type="predicted"/>
<organism evidence="2 3">
    <name type="scientific">Romanomermis culicivorax</name>
    <name type="common">Nematode worm</name>
    <dbReference type="NCBI Taxonomy" id="13658"/>
    <lineage>
        <taxon>Eukaryota</taxon>
        <taxon>Metazoa</taxon>
        <taxon>Ecdysozoa</taxon>
        <taxon>Nematoda</taxon>
        <taxon>Enoplea</taxon>
        <taxon>Dorylaimia</taxon>
        <taxon>Mermithida</taxon>
        <taxon>Mermithoidea</taxon>
        <taxon>Mermithidae</taxon>
        <taxon>Romanomermis</taxon>
    </lineage>
</organism>
<dbReference type="Proteomes" id="UP000887565">
    <property type="component" value="Unplaced"/>
</dbReference>
<reference evidence="3" key="1">
    <citation type="submission" date="2022-11" db="UniProtKB">
        <authorList>
            <consortium name="WormBaseParasite"/>
        </authorList>
    </citation>
    <scope>IDENTIFICATION</scope>
</reference>